<organism evidence="1 2">
    <name type="scientific">Sungkyunkwania multivorans</name>
    <dbReference type="NCBI Taxonomy" id="1173618"/>
    <lineage>
        <taxon>Bacteria</taxon>
        <taxon>Pseudomonadati</taxon>
        <taxon>Bacteroidota</taxon>
        <taxon>Flavobacteriia</taxon>
        <taxon>Flavobacteriales</taxon>
        <taxon>Flavobacteriaceae</taxon>
        <taxon>Sungkyunkwania</taxon>
    </lineage>
</organism>
<dbReference type="RefSeq" id="WP_386410661.1">
    <property type="nucleotide sequence ID" value="NZ_JBHTJH010000017.1"/>
</dbReference>
<accession>A0ABW3D1M7</accession>
<proteinExistence type="predicted"/>
<dbReference type="PROSITE" id="PS51257">
    <property type="entry name" value="PROKAR_LIPOPROTEIN"/>
    <property type="match status" value="1"/>
</dbReference>
<name>A0ABW3D1M7_9FLAO</name>
<evidence type="ECO:0008006" key="3">
    <source>
        <dbReference type="Google" id="ProtNLM"/>
    </source>
</evidence>
<evidence type="ECO:0000313" key="2">
    <source>
        <dbReference type="Proteomes" id="UP001596978"/>
    </source>
</evidence>
<protein>
    <recommendedName>
        <fullName evidence="3">Lipoprotein</fullName>
    </recommendedName>
</protein>
<evidence type="ECO:0000313" key="1">
    <source>
        <dbReference type="EMBL" id="MFD0863983.1"/>
    </source>
</evidence>
<sequence>MKKIKTVAVLVVLMLASCEGGDNEKVFFKCLDVIIEEKKEYINYEDGEDYVSDLIRFEQELKEVGYLEAANKEGYEKLIDKVIESEGKYKSFLENSKSDIFAFKSLINQVLFQCPLYCIENSDEEFLTMKRQYSQMEKIEYHGFNKKEYIKELFKVTDTDDFDNFLFRIPFIYLFIVNAEGW</sequence>
<dbReference type="EMBL" id="JBHTJH010000017">
    <property type="protein sequence ID" value="MFD0863983.1"/>
    <property type="molecule type" value="Genomic_DNA"/>
</dbReference>
<keyword evidence="2" id="KW-1185">Reference proteome</keyword>
<dbReference type="Proteomes" id="UP001596978">
    <property type="component" value="Unassembled WGS sequence"/>
</dbReference>
<comment type="caution">
    <text evidence="1">The sequence shown here is derived from an EMBL/GenBank/DDBJ whole genome shotgun (WGS) entry which is preliminary data.</text>
</comment>
<reference evidence="2" key="1">
    <citation type="journal article" date="2019" name="Int. J. Syst. Evol. Microbiol.">
        <title>The Global Catalogue of Microorganisms (GCM) 10K type strain sequencing project: providing services to taxonomists for standard genome sequencing and annotation.</title>
        <authorList>
            <consortium name="The Broad Institute Genomics Platform"/>
            <consortium name="The Broad Institute Genome Sequencing Center for Infectious Disease"/>
            <person name="Wu L."/>
            <person name="Ma J."/>
        </authorList>
    </citation>
    <scope>NUCLEOTIDE SEQUENCE [LARGE SCALE GENOMIC DNA]</scope>
    <source>
        <strain evidence="2">CCUG 62952</strain>
    </source>
</reference>
<gene>
    <name evidence="1" type="ORF">ACFQ1M_17335</name>
</gene>